<dbReference type="Pfam" id="PF05849">
    <property type="entry name" value="L-fibroin"/>
    <property type="match status" value="1"/>
</dbReference>
<evidence type="ECO:0000313" key="3">
    <source>
        <dbReference type="EMBL" id="BAB39501.1"/>
    </source>
</evidence>
<comment type="subunit">
    <text evidence="1">Silk fibroin elementary unit consists in a disulfide-linked heavy and light chain and a p25 glycoprotein in molar ratios of 6:6:1. This results in a complex of approximately 2.3 MDa.</text>
</comment>
<proteinExistence type="evidence at transcript level"/>
<feature type="signal peptide" evidence="2">
    <location>
        <begin position="1"/>
        <end position="17"/>
    </location>
</feature>
<accession>Q9BLL7</accession>
<comment type="function">
    <text evidence="1">It is likely that the major role of L-chain is to prevent the retention of H-chain in ER by forming the disulfide linkage.</text>
</comment>
<dbReference type="InterPro" id="IPR008660">
    <property type="entry name" value="L-fibroin"/>
</dbReference>
<dbReference type="AlphaFoldDB" id="Q9BLL7"/>
<keyword evidence="2" id="KW-0732">Signal</keyword>
<evidence type="ECO:0000256" key="2">
    <source>
        <dbReference type="SAM" id="SignalP"/>
    </source>
</evidence>
<dbReference type="EMBL" id="AB001822">
    <property type="protein sequence ID" value="BAB39501.1"/>
    <property type="molecule type" value="mRNA"/>
</dbReference>
<gene>
    <name evidence="3" type="primary">Fib-L</name>
</gene>
<protein>
    <recommendedName>
        <fullName evidence="1">Fibroin light chain</fullName>
        <shortName evidence="1">Fib-L</shortName>
    </recommendedName>
    <alternativeName>
        <fullName evidence="1">L-fibroin</fullName>
    </alternativeName>
</protein>
<dbReference type="PIRSF" id="PIRSF005765">
    <property type="entry name" value="L-fibroin"/>
    <property type="match status" value="1"/>
</dbReference>
<keyword evidence="1" id="KW-0737">Silk protein</keyword>
<organism evidence="3">
    <name type="scientific">Dendrolimus spectabilis</name>
    <name type="common">pine moth</name>
    <dbReference type="NCBI Taxonomy" id="155323"/>
    <lineage>
        <taxon>Eukaryota</taxon>
        <taxon>Metazoa</taxon>
        <taxon>Ecdysozoa</taxon>
        <taxon>Arthropoda</taxon>
        <taxon>Hexapoda</taxon>
        <taxon>Insecta</taxon>
        <taxon>Pterygota</taxon>
        <taxon>Neoptera</taxon>
        <taxon>Endopterygota</taxon>
        <taxon>Lepidoptera</taxon>
        <taxon>Glossata</taxon>
        <taxon>Ditrysia</taxon>
        <taxon>Bombycoidea</taxon>
        <taxon>Lasiocampidae</taxon>
        <taxon>Dendrolimus</taxon>
    </lineage>
</organism>
<reference evidence="3" key="1">
    <citation type="journal article" date="2001" name="Insect Biochem. Mol. Biol.">
        <title>Homologues of fibroin L-chain and P25 of Bombyx mori are present in Dendrolimus spectabilis and Papilio xuthus but not detectable in Antheraea yamamai.</title>
        <authorList>
            <person name="Tanaka K."/>
            <person name="Mizuno S."/>
        </authorList>
    </citation>
    <scope>NUCLEOTIDE SEQUENCE</scope>
</reference>
<name>Q9BLL7_9NEOP</name>
<comment type="subcellular location">
    <subcellularLocation>
        <location evidence="1">Secreted</location>
    </subcellularLocation>
</comment>
<feature type="chain" id="PRO_5004327293" description="Fibroin light chain" evidence="2">
    <location>
        <begin position="18"/>
        <end position="263"/>
    </location>
</feature>
<sequence length="263" mass="27502">MMRPIVLVLLFATSALAAPSVLLKQYSENEVAPTKDNGKQVSSYLTDRTFDLFDGGDNNIYILNAMQLMNDFANSGDSYSQARALAQTIATAIDLSSGIPGDACASADVANAYSAAVRSGNPSGFRSALNRYIKYIASNLDSIVRIANNPNSGRYSVGPSGGCSGGGRSYDFESVWQSVLAGSSSSLDYEGYCVAKRLYSAFNVRSNNIGAAITATSIPQVINVFEAVLGPASTFLRTIANGGNAAQAAGKLRSALVNAASRT</sequence>
<keyword evidence="1" id="KW-0964">Secreted</keyword>
<evidence type="ECO:0000256" key="1">
    <source>
        <dbReference type="PIRNR" id="PIRNR005765"/>
    </source>
</evidence>
<dbReference type="GO" id="GO:0005576">
    <property type="term" value="C:extracellular region"/>
    <property type="evidence" value="ECO:0007669"/>
    <property type="project" value="UniProtKB-SubCell"/>
</dbReference>